<dbReference type="OrthoDB" id="5610921at2"/>
<proteinExistence type="predicted"/>
<protein>
    <submittedName>
        <fullName evidence="1">Uncharacterized protein</fullName>
    </submittedName>
</protein>
<organism evidence="1 2">
    <name type="scientific">BD1-7 clade bacterium</name>
    <dbReference type="NCBI Taxonomy" id="2029982"/>
    <lineage>
        <taxon>Bacteria</taxon>
        <taxon>Pseudomonadati</taxon>
        <taxon>Pseudomonadota</taxon>
        <taxon>Gammaproteobacteria</taxon>
        <taxon>Cellvibrionales</taxon>
        <taxon>Spongiibacteraceae</taxon>
        <taxon>BD1-7 clade</taxon>
    </lineage>
</organism>
<dbReference type="EMBL" id="CACSII010000019">
    <property type="protein sequence ID" value="CAA0117529.1"/>
    <property type="molecule type" value="Genomic_DNA"/>
</dbReference>
<dbReference type="Proteomes" id="UP000434580">
    <property type="component" value="Unassembled WGS sequence"/>
</dbReference>
<sequence>MTHLFLVSTQFNALMAASVAHSLDAQCVLMFIDQKRPVDLMPWENLGCFDNVSDAGDRQAAIARLQQRCNGGGIGHIYTGNDRRIEFQAAMIAAGSDATGHYLDDGLYSYTGFSKNIIADCAEFCIRSLRYRMALKRPPFIGGSRWISDAHLLFPDHALPGFRSKSISAIDREAFLQVSKQQSASMNLALPHSLSDYQRLVLLPHSSVISAAFAEHMNQKLAASDETTLVKTHPRDCLETLRGMFPAADGADWLGANIPFEWLLCYLADDACIISGASSTLMTARWLKPKARVVCLESAAQQHKLFQFYQSLGIQWSNTDQDAD</sequence>
<reference evidence="1 2" key="1">
    <citation type="submission" date="2019-11" db="EMBL/GenBank/DDBJ databases">
        <authorList>
            <person name="Holert J."/>
        </authorList>
    </citation>
    <scope>NUCLEOTIDE SEQUENCE [LARGE SCALE GENOMIC DNA]</scope>
    <source>
        <strain evidence="1">BC5_2</strain>
    </source>
</reference>
<gene>
    <name evidence="1" type="ORF">DPBNPPHM_02290</name>
</gene>
<evidence type="ECO:0000313" key="1">
    <source>
        <dbReference type="EMBL" id="CAA0117529.1"/>
    </source>
</evidence>
<accession>A0A5S9QFX4</accession>
<name>A0A5S9QFX4_9GAMM</name>
<dbReference type="AlphaFoldDB" id="A0A5S9QFX4"/>
<evidence type="ECO:0000313" key="2">
    <source>
        <dbReference type="Proteomes" id="UP000434580"/>
    </source>
</evidence>